<proteinExistence type="predicted"/>
<dbReference type="KEGG" id="aprc:113866753"/>
<feature type="transmembrane region" description="Helical" evidence="6">
    <location>
        <begin position="87"/>
        <end position="106"/>
    </location>
</feature>
<gene>
    <name evidence="8" type="primary">LOC113866753</name>
</gene>
<evidence type="ECO:0000256" key="4">
    <source>
        <dbReference type="ARBA" id="ARBA00022989"/>
    </source>
</evidence>
<dbReference type="OrthoDB" id="1406371at2759"/>
<dbReference type="Proteomes" id="UP000694853">
    <property type="component" value="Unplaced"/>
</dbReference>
<evidence type="ECO:0000256" key="6">
    <source>
        <dbReference type="SAM" id="Phobius"/>
    </source>
</evidence>
<comment type="subcellular location">
    <subcellularLocation>
        <location evidence="1">Cell membrane</location>
        <topology evidence="1">Multi-pass membrane protein</topology>
    </subcellularLocation>
</comment>
<evidence type="ECO:0000256" key="5">
    <source>
        <dbReference type="ARBA" id="ARBA00023136"/>
    </source>
</evidence>
<dbReference type="GO" id="GO:0005886">
    <property type="term" value="C:plasma membrane"/>
    <property type="evidence" value="ECO:0007669"/>
    <property type="project" value="UniProtKB-SubCell"/>
</dbReference>
<dbReference type="PANTHER" id="PTHR12677">
    <property type="entry name" value="GOLGI APPARATUS MEMBRANE PROTEIN TVP38-RELATED"/>
    <property type="match status" value="1"/>
</dbReference>
<feature type="transmembrane region" description="Helical" evidence="6">
    <location>
        <begin position="29"/>
        <end position="56"/>
    </location>
</feature>
<keyword evidence="7" id="KW-1185">Reference proteome</keyword>
<evidence type="ECO:0000256" key="3">
    <source>
        <dbReference type="ARBA" id="ARBA00022692"/>
    </source>
</evidence>
<keyword evidence="2" id="KW-1003">Cell membrane</keyword>
<name>A0A8B8LM75_ABRPR</name>
<evidence type="ECO:0000313" key="8">
    <source>
        <dbReference type="RefSeq" id="XP_027357355.1"/>
    </source>
</evidence>
<feature type="transmembrane region" description="Helical" evidence="6">
    <location>
        <begin position="126"/>
        <end position="147"/>
    </location>
</feature>
<protein>
    <submittedName>
        <fullName evidence="8">Uncharacterized protein LOC113866753</fullName>
    </submittedName>
</protein>
<keyword evidence="4 6" id="KW-1133">Transmembrane helix</keyword>
<sequence>MKFGLRITTTFFLAFPLQRSPSFPIKKDHIVSSVVILFGGALFSLNSNAAFLLYVAENASFLSVPLRSLNISNYILSLSPSCIEEDVLGFWLGMMPIAFAVAYVGSTFKSLSEITHGSNQVSTIQWVLLSMGLALSVAVLAFITIIANAPDELAKLDLPKPVKVRIDPLREDLERKMLVTV</sequence>
<dbReference type="InterPro" id="IPR015414">
    <property type="entry name" value="TMEM64"/>
</dbReference>
<dbReference type="PANTHER" id="PTHR12677:SF24">
    <property type="entry name" value="OS07G0655900 PROTEIN"/>
    <property type="match status" value="1"/>
</dbReference>
<keyword evidence="5 6" id="KW-0472">Membrane</keyword>
<evidence type="ECO:0000256" key="1">
    <source>
        <dbReference type="ARBA" id="ARBA00004651"/>
    </source>
</evidence>
<keyword evidence="3 6" id="KW-0812">Transmembrane</keyword>
<reference evidence="7" key="1">
    <citation type="journal article" date="2019" name="Toxins">
        <title>Detection of Abrin-Like and Prepropulchellin-Like Toxin Genes and Transcripts Using Whole Genome Sequencing and Full-Length Transcript Sequencing of Abrus precatorius.</title>
        <authorList>
            <person name="Hovde B.T."/>
            <person name="Daligault H.E."/>
            <person name="Hanschen E.R."/>
            <person name="Kunde Y.A."/>
            <person name="Johnson M.B."/>
            <person name="Starkenburg S.R."/>
            <person name="Johnson S.L."/>
        </authorList>
    </citation>
    <scope>NUCLEOTIDE SEQUENCE [LARGE SCALE GENOMIC DNA]</scope>
</reference>
<reference evidence="8" key="2">
    <citation type="submission" date="2025-08" db="UniProtKB">
        <authorList>
            <consortium name="RefSeq"/>
        </authorList>
    </citation>
    <scope>IDENTIFICATION</scope>
    <source>
        <tissue evidence="8">Young leaves</tissue>
    </source>
</reference>
<evidence type="ECO:0000313" key="7">
    <source>
        <dbReference type="Proteomes" id="UP000694853"/>
    </source>
</evidence>
<accession>A0A8B8LM75</accession>
<dbReference type="GeneID" id="113866753"/>
<dbReference type="AlphaFoldDB" id="A0A8B8LM75"/>
<dbReference type="RefSeq" id="XP_027357355.1">
    <property type="nucleotide sequence ID" value="XM_027501554.1"/>
</dbReference>
<evidence type="ECO:0000256" key="2">
    <source>
        <dbReference type="ARBA" id="ARBA00022475"/>
    </source>
</evidence>
<organism evidence="7 8">
    <name type="scientific">Abrus precatorius</name>
    <name type="common">Indian licorice</name>
    <name type="synonym">Glycine abrus</name>
    <dbReference type="NCBI Taxonomy" id="3816"/>
    <lineage>
        <taxon>Eukaryota</taxon>
        <taxon>Viridiplantae</taxon>
        <taxon>Streptophyta</taxon>
        <taxon>Embryophyta</taxon>
        <taxon>Tracheophyta</taxon>
        <taxon>Spermatophyta</taxon>
        <taxon>Magnoliopsida</taxon>
        <taxon>eudicotyledons</taxon>
        <taxon>Gunneridae</taxon>
        <taxon>Pentapetalae</taxon>
        <taxon>rosids</taxon>
        <taxon>fabids</taxon>
        <taxon>Fabales</taxon>
        <taxon>Fabaceae</taxon>
        <taxon>Papilionoideae</taxon>
        <taxon>50 kb inversion clade</taxon>
        <taxon>NPAAA clade</taxon>
        <taxon>indigoferoid/millettioid clade</taxon>
        <taxon>Abreae</taxon>
        <taxon>Abrus</taxon>
    </lineage>
</organism>